<dbReference type="EMBL" id="JACIIU010000017">
    <property type="protein sequence ID" value="MBB6262158.1"/>
    <property type="molecule type" value="Genomic_DNA"/>
</dbReference>
<dbReference type="Proteomes" id="UP000555393">
    <property type="component" value="Unassembled WGS sequence"/>
</dbReference>
<evidence type="ECO:0000313" key="1">
    <source>
        <dbReference type="EMBL" id="MBB6262158.1"/>
    </source>
</evidence>
<name>A0A841M7N4_9HYPH</name>
<comment type="caution">
    <text evidence="1">The sequence shown here is derived from an EMBL/GenBank/DDBJ whole genome shotgun (WGS) entry which is preliminary data.</text>
</comment>
<proteinExistence type="predicted"/>
<evidence type="ECO:0000313" key="2">
    <source>
        <dbReference type="Proteomes" id="UP000555393"/>
    </source>
</evidence>
<sequence>MTTETASEKYIIIPYRKNKQKLVAAEMRPAQSAVSAERIAAAMAGRFAGVVAYAVTIDEETGDMMEPRLLASFGEVPVEQED</sequence>
<gene>
    <name evidence="1" type="ORF">FHS77_002726</name>
</gene>
<accession>A0A841M7N4</accession>
<dbReference type="RefSeq" id="WP_184224176.1">
    <property type="nucleotide sequence ID" value="NZ_JACIIU010000017.1"/>
</dbReference>
<keyword evidence="2" id="KW-1185">Reference proteome</keyword>
<reference evidence="1 2" key="1">
    <citation type="submission" date="2020-08" db="EMBL/GenBank/DDBJ databases">
        <title>Genomic Encyclopedia of Type Strains, Phase IV (KMG-IV): sequencing the most valuable type-strain genomes for metagenomic binning, comparative biology and taxonomic classification.</title>
        <authorList>
            <person name="Goeker M."/>
        </authorList>
    </citation>
    <scope>NUCLEOTIDE SEQUENCE [LARGE SCALE GENOMIC DNA]</scope>
    <source>
        <strain evidence="1 2">DSM 22336</strain>
    </source>
</reference>
<protein>
    <submittedName>
        <fullName evidence="1">Uncharacterized protein</fullName>
    </submittedName>
</protein>
<organism evidence="1 2">
    <name type="scientific">Paenochrobactrum gallinarii</name>
    <dbReference type="NCBI Taxonomy" id="643673"/>
    <lineage>
        <taxon>Bacteria</taxon>
        <taxon>Pseudomonadati</taxon>
        <taxon>Pseudomonadota</taxon>
        <taxon>Alphaproteobacteria</taxon>
        <taxon>Hyphomicrobiales</taxon>
        <taxon>Brucellaceae</taxon>
        <taxon>Paenochrobactrum</taxon>
    </lineage>
</organism>
<dbReference type="AlphaFoldDB" id="A0A841M7N4"/>